<proteinExistence type="predicted"/>
<keyword evidence="1" id="KW-1133">Transmembrane helix</keyword>
<keyword evidence="1" id="KW-0472">Membrane</keyword>
<keyword evidence="1" id="KW-0812">Transmembrane</keyword>
<reference evidence="2 3" key="1">
    <citation type="journal article" date="2017" name="Environ. Microbiol.">
        <title>Decay of the glycolytic pathway and adaptation to intranuclear parasitism within Enterocytozoonidae microsporidia.</title>
        <authorList>
            <person name="Wiredu Boakye D."/>
            <person name="Jaroenlak P."/>
            <person name="Prachumwat A."/>
            <person name="Williams T.A."/>
            <person name="Bateman K.S."/>
            <person name="Itsathitphaisarn O."/>
            <person name="Sritunyalucksana K."/>
            <person name="Paszkiewicz K.H."/>
            <person name="Moore K.A."/>
            <person name="Stentiford G.D."/>
            <person name="Williams B.A."/>
        </authorList>
    </citation>
    <scope>NUCLEOTIDE SEQUENCE [LARGE SCALE GENOMIC DNA]</scope>
    <source>
        <strain evidence="2 3">GB1</strain>
    </source>
</reference>
<keyword evidence="3" id="KW-1185">Reference proteome</keyword>
<dbReference type="AlphaFoldDB" id="A0A1X0QE18"/>
<dbReference type="VEuPathDB" id="MicrosporidiaDB:HERIO_126"/>
<gene>
    <name evidence="2" type="ORF">HERIO_126</name>
</gene>
<evidence type="ECO:0000313" key="3">
    <source>
        <dbReference type="Proteomes" id="UP000192356"/>
    </source>
</evidence>
<feature type="transmembrane region" description="Helical" evidence="1">
    <location>
        <begin position="39"/>
        <end position="58"/>
    </location>
</feature>
<protein>
    <submittedName>
        <fullName evidence="2">Uncharacterized protein</fullName>
    </submittedName>
</protein>
<sequence length="64" mass="7901">MKTLKEEAFRNINERFNFDFCNLKTSFIQIKIIINNKTFFYNIIYSLLQILLYLFILFEFLSVY</sequence>
<dbReference type="EMBL" id="LVKB01000003">
    <property type="protein sequence ID" value="ORD98027.1"/>
    <property type="molecule type" value="Genomic_DNA"/>
</dbReference>
<organism evidence="2 3">
    <name type="scientific">Hepatospora eriocheir</name>
    <dbReference type="NCBI Taxonomy" id="1081669"/>
    <lineage>
        <taxon>Eukaryota</taxon>
        <taxon>Fungi</taxon>
        <taxon>Fungi incertae sedis</taxon>
        <taxon>Microsporidia</taxon>
        <taxon>Hepatosporidae</taxon>
        <taxon>Hepatospora</taxon>
    </lineage>
</organism>
<name>A0A1X0QE18_9MICR</name>
<accession>A0A1X0QE18</accession>
<evidence type="ECO:0000256" key="1">
    <source>
        <dbReference type="SAM" id="Phobius"/>
    </source>
</evidence>
<comment type="caution">
    <text evidence="2">The sequence shown here is derived from an EMBL/GenBank/DDBJ whole genome shotgun (WGS) entry which is preliminary data.</text>
</comment>
<evidence type="ECO:0000313" key="2">
    <source>
        <dbReference type="EMBL" id="ORD98027.1"/>
    </source>
</evidence>
<dbReference type="Proteomes" id="UP000192356">
    <property type="component" value="Unassembled WGS sequence"/>
</dbReference>